<sequence length="168" mass="17515">MQEKELALQYDLIGRLYEAALHEEHWPALCEDIAAAIGANGANGAGSAAAMLQASAGAVAAVASEDNGWMGVLKPHLERALKLRSRLAHNDLAEHCSVAALDALATAVVLLDSGLTVLYANGAAGLLFGAESPLQLRGARLAQTASRGAQTLAHMVRRAVRCLEPDNL</sequence>
<name>A0A7X4KPT8_9BURK</name>
<protein>
    <recommendedName>
        <fullName evidence="3">PAS domain-containing protein</fullName>
    </recommendedName>
</protein>
<reference evidence="1 2" key="1">
    <citation type="submission" date="2019-12" db="EMBL/GenBank/DDBJ databases">
        <title>Novel species isolated from a subtropical stream in China.</title>
        <authorList>
            <person name="Lu H."/>
        </authorList>
    </citation>
    <scope>NUCLEOTIDE SEQUENCE [LARGE SCALE GENOMIC DNA]</scope>
    <source>
        <strain evidence="1 2">FT127W</strain>
    </source>
</reference>
<organism evidence="1 2">
    <name type="scientific">Pseudoduganella aquatica</name>
    <dbReference type="NCBI Taxonomy" id="2660641"/>
    <lineage>
        <taxon>Bacteria</taxon>
        <taxon>Pseudomonadati</taxon>
        <taxon>Pseudomonadota</taxon>
        <taxon>Betaproteobacteria</taxon>
        <taxon>Burkholderiales</taxon>
        <taxon>Oxalobacteraceae</taxon>
        <taxon>Telluria group</taxon>
        <taxon>Pseudoduganella</taxon>
    </lineage>
</organism>
<dbReference type="Proteomes" id="UP000450676">
    <property type="component" value="Unassembled WGS sequence"/>
</dbReference>
<evidence type="ECO:0000313" key="1">
    <source>
        <dbReference type="EMBL" id="MYN10542.1"/>
    </source>
</evidence>
<proteinExistence type="predicted"/>
<evidence type="ECO:0008006" key="3">
    <source>
        <dbReference type="Google" id="ProtNLM"/>
    </source>
</evidence>
<feature type="non-terminal residue" evidence="1">
    <location>
        <position position="168"/>
    </location>
</feature>
<dbReference type="EMBL" id="WWCU01000040">
    <property type="protein sequence ID" value="MYN10542.1"/>
    <property type="molecule type" value="Genomic_DNA"/>
</dbReference>
<comment type="caution">
    <text evidence="1">The sequence shown here is derived from an EMBL/GenBank/DDBJ whole genome shotgun (WGS) entry which is preliminary data.</text>
</comment>
<keyword evidence="2" id="KW-1185">Reference proteome</keyword>
<evidence type="ECO:0000313" key="2">
    <source>
        <dbReference type="Proteomes" id="UP000450676"/>
    </source>
</evidence>
<dbReference type="AlphaFoldDB" id="A0A7X4KPT8"/>
<gene>
    <name evidence="1" type="ORF">GTP77_24805</name>
</gene>
<accession>A0A7X4KPT8</accession>